<name>A0A4U5LV72_STECR</name>
<reference evidence="1 2" key="2">
    <citation type="journal article" date="2019" name="G3 (Bethesda)">
        <title>Hybrid Assembly of the Genome of the Entomopathogenic Nematode Steinernema carpocapsae Identifies the X-Chromosome.</title>
        <authorList>
            <person name="Serra L."/>
            <person name="Macchietto M."/>
            <person name="Macias-Munoz A."/>
            <person name="McGill C.J."/>
            <person name="Rodriguez I.M."/>
            <person name="Rodriguez B."/>
            <person name="Murad R."/>
            <person name="Mortazavi A."/>
        </authorList>
    </citation>
    <scope>NUCLEOTIDE SEQUENCE [LARGE SCALE GENOMIC DNA]</scope>
    <source>
        <strain evidence="1 2">ALL</strain>
    </source>
</reference>
<dbReference type="EMBL" id="AZBU02000012">
    <property type="protein sequence ID" value="TKR60048.1"/>
    <property type="molecule type" value="Genomic_DNA"/>
</dbReference>
<reference evidence="1 2" key="1">
    <citation type="journal article" date="2015" name="Genome Biol.">
        <title>Comparative genomics of Steinernema reveals deeply conserved gene regulatory networks.</title>
        <authorList>
            <person name="Dillman A.R."/>
            <person name="Macchietto M."/>
            <person name="Porter C.F."/>
            <person name="Rogers A."/>
            <person name="Williams B."/>
            <person name="Antoshechkin I."/>
            <person name="Lee M.M."/>
            <person name="Goodwin Z."/>
            <person name="Lu X."/>
            <person name="Lewis E.E."/>
            <person name="Goodrich-Blair H."/>
            <person name="Stock S.P."/>
            <person name="Adams B.J."/>
            <person name="Sternberg P.W."/>
            <person name="Mortazavi A."/>
        </authorList>
    </citation>
    <scope>NUCLEOTIDE SEQUENCE [LARGE SCALE GENOMIC DNA]</scope>
    <source>
        <strain evidence="1 2">ALL</strain>
    </source>
</reference>
<keyword evidence="2" id="KW-1185">Reference proteome</keyword>
<accession>A0A4U5LV72</accession>
<dbReference type="AlphaFoldDB" id="A0A4U5LV72"/>
<comment type="caution">
    <text evidence="1">The sequence shown here is derived from an EMBL/GenBank/DDBJ whole genome shotgun (WGS) entry which is preliminary data.</text>
</comment>
<proteinExistence type="predicted"/>
<sequence length="77" mass="8270">MTPLGSMKSGQLVASQHAHFVLAVSPFMHECNEEKANIVTETKGKISCCSESLCNSVTRDQSFLGAAAFVLFAVLLH</sequence>
<evidence type="ECO:0000313" key="2">
    <source>
        <dbReference type="Proteomes" id="UP000298663"/>
    </source>
</evidence>
<organism evidence="1 2">
    <name type="scientific">Steinernema carpocapsae</name>
    <name type="common">Entomopathogenic nematode</name>
    <dbReference type="NCBI Taxonomy" id="34508"/>
    <lineage>
        <taxon>Eukaryota</taxon>
        <taxon>Metazoa</taxon>
        <taxon>Ecdysozoa</taxon>
        <taxon>Nematoda</taxon>
        <taxon>Chromadorea</taxon>
        <taxon>Rhabditida</taxon>
        <taxon>Tylenchina</taxon>
        <taxon>Panagrolaimomorpha</taxon>
        <taxon>Strongyloidoidea</taxon>
        <taxon>Steinernematidae</taxon>
        <taxon>Steinernema</taxon>
    </lineage>
</organism>
<protein>
    <submittedName>
        <fullName evidence="1">Uncharacterized protein</fullName>
    </submittedName>
</protein>
<evidence type="ECO:0000313" key="1">
    <source>
        <dbReference type="EMBL" id="TKR60048.1"/>
    </source>
</evidence>
<gene>
    <name evidence="1" type="ORF">L596_029635</name>
</gene>
<dbReference type="Proteomes" id="UP000298663">
    <property type="component" value="Unassembled WGS sequence"/>
</dbReference>